<evidence type="ECO:0000256" key="1">
    <source>
        <dbReference type="ARBA" id="ARBA00044755"/>
    </source>
</evidence>
<dbReference type="EMBL" id="FNJC01000001">
    <property type="protein sequence ID" value="SDO33326.1"/>
    <property type="molecule type" value="Genomic_DNA"/>
</dbReference>
<protein>
    <submittedName>
        <fullName evidence="3">Protein CcmA, bactofilin family</fullName>
    </submittedName>
</protein>
<organism evidence="3 4">
    <name type="scientific">Filomicrobium insigne</name>
    <dbReference type="NCBI Taxonomy" id="418854"/>
    <lineage>
        <taxon>Bacteria</taxon>
        <taxon>Pseudomonadati</taxon>
        <taxon>Pseudomonadota</taxon>
        <taxon>Alphaproteobacteria</taxon>
        <taxon>Hyphomicrobiales</taxon>
        <taxon>Hyphomicrobiaceae</taxon>
        <taxon>Filomicrobium</taxon>
    </lineage>
</organism>
<comment type="similarity">
    <text evidence="1">Belongs to the bactofilin family.</text>
</comment>
<proteinExistence type="inferred from homology"/>
<feature type="compositionally biased region" description="Polar residues" evidence="2">
    <location>
        <begin position="22"/>
        <end position="35"/>
    </location>
</feature>
<dbReference type="Pfam" id="PF04519">
    <property type="entry name" value="Bactofilin"/>
    <property type="match status" value="1"/>
</dbReference>
<accession>A0A1H0IPL0</accession>
<comment type="caution">
    <text evidence="3">The sequence shown here is derived from an EMBL/GenBank/DDBJ whole genome shotgun (WGS) entry which is preliminary data.</text>
</comment>
<reference evidence="3 4" key="1">
    <citation type="submission" date="2016-10" db="EMBL/GenBank/DDBJ databases">
        <authorList>
            <person name="Varghese N."/>
            <person name="Submissions S."/>
        </authorList>
    </citation>
    <scope>NUCLEOTIDE SEQUENCE [LARGE SCALE GENOMIC DNA]</scope>
    <source>
        <strain evidence="3 4">CGMCC 1.6497</strain>
    </source>
</reference>
<keyword evidence="4" id="KW-1185">Reference proteome</keyword>
<feature type="compositionally biased region" description="Low complexity" evidence="2">
    <location>
        <begin position="1"/>
        <end position="11"/>
    </location>
</feature>
<dbReference type="PANTHER" id="PTHR35024">
    <property type="entry name" value="HYPOTHETICAL CYTOSOLIC PROTEIN"/>
    <property type="match status" value="1"/>
</dbReference>
<name>A0A1H0IPL0_9HYPH</name>
<evidence type="ECO:0000256" key="2">
    <source>
        <dbReference type="SAM" id="MobiDB-lite"/>
    </source>
</evidence>
<sequence>MLASHQSSHSQEPPQTAPLLPTMNTSKRSGFDASNISGPMSVIGSDLAILGGELRIISQGNLTVDGVVEGDVMGANVIIGEHAEVKGLIHGGTVVVHGRVTGTIQGVNVLLQPSARVDADIHHHRLKLELGAEFEGSSRSYDEHTNLLLNLEQAAKDRQNPVQETQTI</sequence>
<dbReference type="PANTHER" id="PTHR35024:SF4">
    <property type="entry name" value="POLYMER-FORMING CYTOSKELETAL PROTEIN"/>
    <property type="match status" value="1"/>
</dbReference>
<dbReference type="InterPro" id="IPR007607">
    <property type="entry name" value="BacA/B"/>
</dbReference>
<dbReference type="Proteomes" id="UP000198795">
    <property type="component" value="Unassembled WGS sequence"/>
</dbReference>
<evidence type="ECO:0000313" key="3">
    <source>
        <dbReference type="EMBL" id="SDO33326.1"/>
    </source>
</evidence>
<gene>
    <name evidence="3" type="ORF">SAMN04488061_0916</name>
</gene>
<feature type="region of interest" description="Disordered" evidence="2">
    <location>
        <begin position="1"/>
        <end position="35"/>
    </location>
</feature>
<evidence type="ECO:0000313" key="4">
    <source>
        <dbReference type="Proteomes" id="UP000198795"/>
    </source>
</evidence>